<feature type="compositionally biased region" description="Acidic residues" evidence="1">
    <location>
        <begin position="117"/>
        <end position="133"/>
    </location>
</feature>
<evidence type="ECO:0000313" key="3">
    <source>
        <dbReference type="EMBL" id="OWZ06237.1"/>
    </source>
</evidence>
<feature type="domain" description="Tf2-1-like SH3-like" evidence="2">
    <location>
        <begin position="26"/>
        <end position="90"/>
    </location>
</feature>
<dbReference type="Proteomes" id="UP000198211">
    <property type="component" value="Unassembled WGS sequence"/>
</dbReference>
<accession>A0A225VN99</accession>
<dbReference type="STRING" id="4795.A0A225VN99"/>
<feature type="compositionally biased region" description="Low complexity" evidence="1">
    <location>
        <begin position="192"/>
        <end position="205"/>
    </location>
</feature>
<reference evidence="4" key="1">
    <citation type="submission" date="2017-03" db="EMBL/GenBank/DDBJ databases">
        <title>Phytopthora megakarya and P. palmivora, two closely related causual agents of cacao black pod achieved similar genome size and gene model numbers by different mechanisms.</title>
        <authorList>
            <person name="Ali S."/>
            <person name="Shao J."/>
            <person name="Larry D.J."/>
            <person name="Kronmiller B."/>
            <person name="Shen D."/>
            <person name="Strem M.D."/>
            <person name="Melnick R.L."/>
            <person name="Guiltinan M.J."/>
            <person name="Tyler B.M."/>
            <person name="Meinhardt L.W."/>
            <person name="Bailey B.A."/>
        </authorList>
    </citation>
    <scope>NUCLEOTIDE SEQUENCE [LARGE SCALE GENOMIC DNA]</scope>
    <source>
        <strain evidence="4">zdho120</strain>
    </source>
</reference>
<comment type="caution">
    <text evidence="3">The sequence shown here is derived from an EMBL/GenBank/DDBJ whole genome shotgun (WGS) entry which is preliminary data.</text>
</comment>
<dbReference type="OrthoDB" id="2630497at2759"/>
<keyword evidence="4" id="KW-1185">Reference proteome</keyword>
<dbReference type="Pfam" id="PF24626">
    <property type="entry name" value="SH3_Tf2-1"/>
    <property type="match status" value="1"/>
</dbReference>
<dbReference type="InterPro" id="IPR056924">
    <property type="entry name" value="SH3_Tf2-1"/>
</dbReference>
<sequence>MAEGQDVQKEQANARGRGNVWTFEVGDRVLLNAKNLPTHAVSAVFKTKLRPRFIGPFTVVTKKGLAYTLTLPKKMRAHPVFYVGLLTPYHDPSQVSSEELAPAKGKPVSAAVCPEDGQPDEPAQGEELDECSEEQGHHSPGGASALGADPARTLRPRPVGDQHGPPSSQPPRGQSGSVAFEPAAAGDTPNTPRSGRGRPVPRVDPAASRRPPALLDEHGQHHYLVERLLKRRR</sequence>
<feature type="compositionally biased region" description="Low complexity" evidence="1">
    <location>
        <begin position="162"/>
        <end position="177"/>
    </location>
</feature>
<protein>
    <recommendedName>
        <fullName evidence="2">Tf2-1-like SH3-like domain-containing protein</fullName>
    </recommendedName>
</protein>
<feature type="region of interest" description="Disordered" evidence="1">
    <location>
        <begin position="95"/>
        <end position="221"/>
    </location>
</feature>
<evidence type="ECO:0000259" key="2">
    <source>
        <dbReference type="Pfam" id="PF24626"/>
    </source>
</evidence>
<gene>
    <name evidence="3" type="ORF">PHMEG_00021537</name>
</gene>
<evidence type="ECO:0000313" key="4">
    <source>
        <dbReference type="Proteomes" id="UP000198211"/>
    </source>
</evidence>
<proteinExistence type="predicted"/>
<organism evidence="3 4">
    <name type="scientific">Phytophthora megakarya</name>
    <dbReference type="NCBI Taxonomy" id="4795"/>
    <lineage>
        <taxon>Eukaryota</taxon>
        <taxon>Sar</taxon>
        <taxon>Stramenopiles</taxon>
        <taxon>Oomycota</taxon>
        <taxon>Peronosporomycetes</taxon>
        <taxon>Peronosporales</taxon>
        <taxon>Peronosporaceae</taxon>
        <taxon>Phytophthora</taxon>
    </lineage>
</organism>
<dbReference type="EMBL" id="NBNE01004053">
    <property type="protein sequence ID" value="OWZ06237.1"/>
    <property type="molecule type" value="Genomic_DNA"/>
</dbReference>
<dbReference type="AlphaFoldDB" id="A0A225VN99"/>
<evidence type="ECO:0000256" key="1">
    <source>
        <dbReference type="SAM" id="MobiDB-lite"/>
    </source>
</evidence>
<name>A0A225VN99_9STRA</name>